<name>A0A8S8X6F1_9PROT</name>
<protein>
    <submittedName>
        <fullName evidence="2">Uncharacterized protein</fullName>
    </submittedName>
</protein>
<reference evidence="2" key="1">
    <citation type="submission" date="2021-02" db="EMBL/GenBank/DDBJ databases">
        <title>Genome sequence of Rhodospirillales sp. strain TMPK1 isolated from soil.</title>
        <authorList>
            <person name="Nakai R."/>
            <person name="Kusada H."/>
            <person name="Tamaki H."/>
        </authorList>
    </citation>
    <scope>NUCLEOTIDE SEQUENCE</scope>
    <source>
        <strain evidence="2">TMPK1</strain>
    </source>
</reference>
<dbReference type="Gene3D" id="2.120.10.30">
    <property type="entry name" value="TolB, C-terminal domain"/>
    <property type="match status" value="1"/>
</dbReference>
<dbReference type="AlphaFoldDB" id="A0A8S8X6F1"/>
<organism evidence="2 3">
    <name type="scientific">Roseiterribacter gracilis</name>
    <dbReference type="NCBI Taxonomy" id="2812848"/>
    <lineage>
        <taxon>Bacteria</taxon>
        <taxon>Pseudomonadati</taxon>
        <taxon>Pseudomonadota</taxon>
        <taxon>Alphaproteobacteria</taxon>
        <taxon>Rhodospirillales</taxon>
        <taxon>Roseiterribacteraceae</taxon>
        <taxon>Roseiterribacter</taxon>
    </lineage>
</organism>
<proteinExistence type="predicted"/>
<gene>
    <name evidence="2" type="ORF">TMPK1_04900</name>
</gene>
<keyword evidence="3" id="KW-1185">Reference proteome</keyword>
<dbReference type="InterPro" id="IPR011042">
    <property type="entry name" value="6-blade_b-propeller_TolB-like"/>
</dbReference>
<dbReference type="Pfam" id="PF07676">
    <property type="entry name" value="PD40"/>
    <property type="match status" value="4"/>
</dbReference>
<feature type="compositionally biased region" description="Basic and acidic residues" evidence="1">
    <location>
        <begin position="248"/>
        <end position="258"/>
    </location>
</feature>
<dbReference type="InterPro" id="IPR011659">
    <property type="entry name" value="WD40"/>
</dbReference>
<sequence length="264" mass="29721">MVPWHQDRIASPAYESHPAFDPRTGDFYFVRSAPDFTGWRIFMSRCTKDGWSEPVSPSFAGDGVEADPFFTEDGKSLYFISTRSTDGIVRKELDIWRVDRDANNVWGTPVRLPAPINSDGREWFPRLMPDGWLYFGSNRPGGFGKTDIYRARQDKDGAWQVENLGPAINGPNDEFEAELSKDGKRMIINANDGFYESHLTNDGWTPKVKMGAEINANGSEVGALLSPSGRSMLFARDTKGPNSGEFFLQRDPRDKDWPPRCPAK</sequence>
<dbReference type="Proteomes" id="UP000681075">
    <property type="component" value="Unassembled WGS sequence"/>
</dbReference>
<evidence type="ECO:0000313" key="2">
    <source>
        <dbReference type="EMBL" id="GIL38253.1"/>
    </source>
</evidence>
<dbReference type="SUPFAM" id="SSF82171">
    <property type="entry name" value="DPP6 N-terminal domain-like"/>
    <property type="match status" value="1"/>
</dbReference>
<evidence type="ECO:0000256" key="1">
    <source>
        <dbReference type="SAM" id="MobiDB-lite"/>
    </source>
</evidence>
<dbReference type="EMBL" id="BOPV01000001">
    <property type="protein sequence ID" value="GIL38253.1"/>
    <property type="molecule type" value="Genomic_DNA"/>
</dbReference>
<feature type="region of interest" description="Disordered" evidence="1">
    <location>
        <begin position="236"/>
        <end position="264"/>
    </location>
</feature>
<evidence type="ECO:0000313" key="3">
    <source>
        <dbReference type="Proteomes" id="UP000681075"/>
    </source>
</evidence>
<accession>A0A8S8X6F1</accession>
<comment type="caution">
    <text evidence="2">The sequence shown here is derived from an EMBL/GenBank/DDBJ whole genome shotgun (WGS) entry which is preliminary data.</text>
</comment>
<dbReference type="RefSeq" id="WP_420241223.1">
    <property type="nucleotide sequence ID" value="NZ_BOPV01000001.1"/>
</dbReference>